<evidence type="ECO:0000313" key="3">
    <source>
        <dbReference type="Proteomes" id="UP001324427"/>
    </source>
</evidence>
<gene>
    <name evidence="2" type="ORF">LTR36_000021</name>
</gene>
<name>A0AAV9JXE6_9PEZI</name>
<comment type="caution">
    <text evidence="2">The sequence shown here is derived from an EMBL/GenBank/DDBJ whole genome shotgun (WGS) entry which is preliminary data.</text>
</comment>
<accession>A0AAV9JXE6</accession>
<dbReference type="Proteomes" id="UP001324427">
    <property type="component" value="Unassembled WGS sequence"/>
</dbReference>
<feature type="compositionally biased region" description="Low complexity" evidence="1">
    <location>
        <begin position="193"/>
        <end position="211"/>
    </location>
</feature>
<dbReference type="EMBL" id="JAVFHQ010000001">
    <property type="protein sequence ID" value="KAK4550443.1"/>
    <property type="molecule type" value="Genomic_DNA"/>
</dbReference>
<dbReference type="AlphaFoldDB" id="A0AAV9JXE6"/>
<evidence type="ECO:0000256" key="1">
    <source>
        <dbReference type="SAM" id="MobiDB-lite"/>
    </source>
</evidence>
<reference evidence="2 3" key="1">
    <citation type="submission" date="2021-11" db="EMBL/GenBank/DDBJ databases">
        <title>Black yeast isolated from Biological Soil Crust.</title>
        <authorList>
            <person name="Kurbessoian T."/>
        </authorList>
    </citation>
    <scope>NUCLEOTIDE SEQUENCE [LARGE SCALE GENOMIC DNA]</scope>
    <source>
        <strain evidence="2 3">CCFEE 5522</strain>
    </source>
</reference>
<protein>
    <submittedName>
        <fullName evidence="2">Uncharacterized protein</fullName>
    </submittedName>
</protein>
<evidence type="ECO:0000313" key="2">
    <source>
        <dbReference type="EMBL" id="KAK4550443.1"/>
    </source>
</evidence>
<feature type="region of interest" description="Disordered" evidence="1">
    <location>
        <begin position="1"/>
        <end position="27"/>
    </location>
</feature>
<proteinExistence type="predicted"/>
<sequence length="651" mass="72369">MDSNGFGTDMSGGGRSGDKGRGKNPGVIGSEVAHVKAMRAQAAQQGYVDESPGGYVDPFLFPSSKLTVRRVSLNGYHHDMTQSGGIFQPKTVTSNDIGTVTIEDLRDSPLTAVVSPTSTVLGSEAMMMQRNNTTNIWAPLRNEQDVDGRHARVRTIAHTRNFSRDTVDTMSEHVGFYPRDIVSPRQAIAAKQTAAPSHAASGTSGTSHTTAYPAAAPSSQNITSPAGLLTPEHEVKESRELQEMMLETQRSQLRHGEMLTNLHSITKTHDNRLNTVEGSLVSLWEYVQRVQITQQTQQMQAQQMQLQINNTPVMAQHPQFAQGHFTFPGAFQPPQHAVQGGSMPHPVQRTNGGMSLTTPDPDDDVFGPTSSGRAAAARFDQKDYPELIHSVTVKIEAVARAYCLAGISTKSRDAKVQHLVHTAAIHLDHRGMAIAQLESMSMRTNLIVGLINRWVVEQVYNHPLISHHQNKQLVVQFMSAWNDEVRAQSSPMTANNYPRREALAANRSRIARLMAQLPGFWKWQQELSNFITEDLIAHIIPLIRPDMLAQARNDLYKAVNEAVKIVVRMRQDNKVFETAFYRYGARWDHKGMVQRNDELQGLACDEDPPVWVLRVTMAPWIGEKSFTGGKFSIRTLQKGEVTLCDRKTHLR</sequence>
<keyword evidence="3" id="KW-1185">Reference proteome</keyword>
<organism evidence="2 3">
    <name type="scientific">Oleoguttula mirabilis</name>
    <dbReference type="NCBI Taxonomy" id="1507867"/>
    <lineage>
        <taxon>Eukaryota</taxon>
        <taxon>Fungi</taxon>
        <taxon>Dikarya</taxon>
        <taxon>Ascomycota</taxon>
        <taxon>Pezizomycotina</taxon>
        <taxon>Dothideomycetes</taxon>
        <taxon>Dothideomycetidae</taxon>
        <taxon>Mycosphaerellales</taxon>
        <taxon>Teratosphaeriaceae</taxon>
        <taxon>Oleoguttula</taxon>
    </lineage>
</organism>
<feature type="region of interest" description="Disordered" evidence="1">
    <location>
        <begin position="191"/>
        <end position="227"/>
    </location>
</feature>